<dbReference type="PANTHER" id="PTHR43881:SF5">
    <property type="entry name" value="GAMMA-GLUTAMYLTRANSPEPTIDASE"/>
    <property type="match status" value="1"/>
</dbReference>
<accession>A0A085VHG9</accession>
<reference evidence="1 2" key="1">
    <citation type="submission" date="2014-07" db="EMBL/GenBank/DDBJ databases">
        <title>Draft Genome Sequences of Environmental Pseudomonas syringae strains.</title>
        <authorList>
            <person name="Baltrus D.A."/>
            <person name="Berge O."/>
            <person name="Morris C."/>
        </authorList>
    </citation>
    <scope>NUCLEOTIDE SEQUENCE [LARGE SCALE GENOMIC DNA]</scope>
    <source>
        <strain evidence="1 2">GAW0119</strain>
    </source>
</reference>
<dbReference type="PATRIC" id="fig|317.175.peg.2985"/>
<dbReference type="OrthoDB" id="5297205at2"/>
<dbReference type="RefSeq" id="WP_032629089.1">
    <property type="nucleotide sequence ID" value="NZ_JPQU01000039.1"/>
</dbReference>
<dbReference type="InterPro" id="IPR043138">
    <property type="entry name" value="GGT_lsub"/>
</dbReference>
<proteinExistence type="predicted"/>
<dbReference type="AlphaFoldDB" id="A0A085VHG9"/>
<protein>
    <submittedName>
        <fullName evidence="1">Gamma-glutamyltransferase</fullName>
    </submittedName>
</protein>
<dbReference type="Gene3D" id="3.60.20.40">
    <property type="match status" value="1"/>
</dbReference>
<evidence type="ECO:0000313" key="1">
    <source>
        <dbReference type="EMBL" id="KFE54882.1"/>
    </source>
</evidence>
<keyword evidence="2" id="KW-1185">Reference proteome</keyword>
<organism evidence="1 2">
    <name type="scientific">Pseudomonas syringae</name>
    <dbReference type="NCBI Taxonomy" id="317"/>
    <lineage>
        <taxon>Bacteria</taxon>
        <taxon>Pseudomonadati</taxon>
        <taxon>Pseudomonadota</taxon>
        <taxon>Gammaproteobacteria</taxon>
        <taxon>Pseudomonadales</taxon>
        <taxon>Pseudomonadaceae</taxon>
        <taxon>Pseudomonas</taxon>
    </lineage>
</organism>
<dbReference type="InterPro" id="IPR052896">
    <property type="entry name" value="GGT-like_enzyme"/>
</dbReference>
<dbReference type="PANTHER" id="PTHR43881">
    <property type="entry name" value="GAMMA-GLUTAMYLTRANSPEPTIDASE (AFU_ORTHOLOGUE AFUA_4G13580)"/>
    <property type="match status" value="1"/>
</dbReference>
<dbReference type="Gene3D" id="1.10.246.130">
    <property type="match status" value="1"/>
</dbReference>
<comment type="caution">
    <text evidence="1">The sequence shown here is derived from an EMBL/GenBank/DDBJ whole genome shotgun (WGS) entry which is preliminary data.</text>
</comment>
<dbReference type="GO" id="GO:0016740">
    <property type="term" value="F:transferase activity"/>
    <property type="evidence" value="ECO:0007669"/>
    <property type="project" value="UniProtKB-KW"/>
</dbReference>
<dbReference type="InterPro" id="IPR029055">
    <property type="entry name" value="Ntn_hydrolases_N"/>
</dbReference>
<sequence>MLNTTLAARGIAVAPHSLAAQSALAVLRDGGNAVEAMVAAAASIAVVYPHMNSLGGDGFWLIVPPTGEPIAIDASGPAGSLATLDRYAGMTRIPIRGAGAALTVAGTVGGWQEALQVSAELGGQLPLPRLLADAIYYAESGIPVTPSQHLATASKKAELQGIPGFADTFLHNGEAPAAGSLFKQTRLATTLRTLAEEGLDSFYRGALADSIAEDLHTLGAPVTRSDLANYRAKRVRALTLKHSAGTVFNLPPPSQGLVSQLILGVADHAGLSQCTPDSADHIHTLVEATKLAFAVRDEHITDPEHMTIDPQACLEPDYLHHLAQRIDPQHAAVWGEGKGPGDTIWMGVIDDSGLAVSFIQSIYHEFGSGVVLPGSGLNWQNRGASFSLDPSHLLGLRPGKKPFHTLNPAAARLNDGRLLVYGTMGGDGQPQTQAAVFSRYAVFGQSLQQAVTAPRWLLGRTWGDSSDTLKVESRIAPEVIAELQQRGHEVEVLGPFTETMGHAAAAVRLPNGSFEGAFDPRSNGAAAGY</sequence>
<name>A0A085VHG9_PSESX</name>
<dbReference type="EMBL" id="JPQU01000039">
    <property type="protein sequence ID" value="KFE54882.1"/>
    <property type="molecule type" value="Genomic_DNA"/>
</dbReference>
<dbReference type="Proteomes" id="UP000028631">
    <property type="component" value="Unassembled WGS sequence"/>
</dbReference>
<gene>
    <name evidence="1" type="ORF">IV01_14360</name>
</gene>
<dbReference type="Pfam" id="PF01019">
    <property type="entry name" value="G_glu_transpept"/>
    <property type="match status" value="1"/>
</dbReference>
<keyword evidence="1" id="KW-0808">Transferase</keyword>
<dbReference type="SUPFAM" id="SSF56235">
    <property type="entry name" value="N-terminal nucleophile aminohydrolases (Ntn hydrolases)"/>
    <property type="match status" value="1"/>
</dbReference>
<evidence type="ECO:0000313" key="2">
    <source>
        <dbReference type="Proteomes" id="UP000028631"/>
    </source>
</evidence>
<dbReference type="InterPro" id="IPR043137">
    <property type="entry name" value="GGT_ssub_C"/>
</dbReference>
<dbReference type="PRINTS" id="PR01210">
    <property type="entry name" value="GGTRANSPTASE"/>
</dbReference>